<name>A0A482WG77_LAOST</name>
<keyword evidence="2" id="KW-0472">Membrane</keyword>
<feature type="region of interest" description="Disordered" evidence="1">
    <location>
        <begin position="83"/>
        <end position="102"/>
    </location>
</feature>
<keyword evidence="4" id="KW-1185">Reference proteome</keyword>
<reference evidence="3 4" key="1">
    <citation type="journal article" date="2017" name="Gigascience">
        <title>Genome sequence of the small brown planthopper, Laodelphax striatellus.</title>
        <authorList>
            <person name="Zhu J."/>
            <person name="Jiang F."/>
            <person name="Wang X."/>
            <person name="Yang P."/>
            <person name="Bao Y."/>
            <person name="Zhao W."/>
            <person name="Wang W."/>
            <person name="Lu H."/>
            <person name="Wang Q."/>
            <person name="Cui N."/>
            <person name="Li J."/>
            <person name="Chen X."/>
            <person name="Luo L."/>
            <person name="Yu J."/>
            <person name="Kang L."/>
            <person name="Cui F."/>
        </authorList>
    </citation>
    <scope>NUCLEOTIDE SEQUENCE [LARGE SCALE GENOMIC DNA]</scope>
    <source>
        <strain evidence="3">Lst14</strain>
    </source>
</reference>
<evidence type="ECO:0000313" key="3">
    <source>
        <dbReference type="EMBL" id="RZF32216.1"/>
    </source>
</evidence>
<evidence type="ECO:0000313" key="4">
    <source>
        <dbReference type="Proteomes" id="UP000291343"/>
    </source>
</evidence>
<proteinExistence type="predicted"/>
<feature type="compositionally biased region" description="Basic and acidic residues" evidence="1">
    <location>
        <begin position="83"/>
        <end position="95"/>
    </location>
</feature>
<dbReference type="EMBL" id="QKKF02037417">
    <property type="protein sequence ID" value="RZF32216.1"/>
    <property type="molecule type" value="Genomic_DNA"/>
</dbReference>
<evidence type="ECO:0000256" key="1">
    <source>
        <dbReference type="SAM" id="MobiDB-lite"/>
    </source>
</evidence>
<dbReference type="AlphaFoldDB" id="A0A482WG77"/>
<organism evidence="3 4">
    <name type="scientific">Laodelphax striatellus</name>
    <name type="common">Small brown planthopper</name>
    <name type="synonym">Delphax striatella</name>
    <dbReference type="NCBI Taxonomy" id="195883"/>
    <lineage>
        <taxon>Eukaryota</taxon>
        <taxon>Metazoa</taxon>
        <taxon>Ecdysozoa</taxon>
        <taxon>Arthropoda</taxon>
        <taxon>Hexapoda</taxon>
        <taxon>Insecta</taxon>
        <taxon>Pterygota</taxon>
        <taxon>Neoptera</taxon>
        <taxon>Paraneoptera</taxon>
        <taxon>Hemiptera</taxon>
        <taxon>Auchenorrhyncha</taxon>
        <taxon>Fulgoroidea</taxon>
        <taxon>Delphacidae</taxon>
        <taxon>Criomorphinae</taxon>
        <taxon>Laodelphax</taxon>
    </lineage>
</organism>
<keyword evidence="2" id="KW-1133">Transmembrane helix</keyword>
<sequence length="141" mass="15517">MSTFAGRKEVVDDEAVEIPQRAVEIYESPRRAVKILETPRGAVKIFETPRGAPGEDNKPFVVDESSLSEFINPVLQEAIPEVPEDKEAGSEENKGELVNAPVPPATLDDEDYYGAAFCILLIVFGVYLIITKIVSLINQLQ</sequence>
<dbReference type="Proteomes" id="UP000291343">
    <property type="component" value="Unassembled WGS sequence"/>
</dbReference>
<gene>
    <name evidence="3" type="ORF">LSTR_LSTR011488</name>
</gene>
<accession>A0A482WG77</accession>
<keyword evidence="2" id="KW-0812">Transmembrane</keyword>
<dbReference type="InParanoid" id="A0A482WG77"/>
<feature type="transmembrane region" description="Helical" evidence="2">
    <location>
        <begin position="112"/>
        <end position="130"/>
    </location>
</feature>
<evidence type="ECO:0000256" key="2">
    <source>
        <dbReference type="SAM" id="Phobius"/>
    </source>
</evidence>
<protein>
    <submittedName>
        <fullName evidence="3">Uncharacterized protein</fullName>
    </submittedName>
</protein>
<comment type="caution">
    <text evidence="3">The sequence shown here is derived from an EMBL/GenBank/DDBJ whole genome shotgun (WGS) entry which is preliminary data.</text>
</comment>